<dbReference type="Proteomes" id="UP001147782">
    <property type="component" value="Unassembled WGS sequence"/>
</dbReference>
<dbReference type="OrthoDB" id="3350591at2759"/>
<comment type="caution">
    <text evidence="1">The sequence shown here is derived from an EMBL/GenBank/DDBJ whole genome shotgun (WGS) entry which is preliminary data.</text>
</comment>
<proteinExistence type="predicted"/>
<dbReference type="AlphaFoldDB" id="A0A9W9SKS3"/>
<gene>
    <name evidence="1" type="ORF">N7496_005542</name>
</gene>
<dbReference type="GeneID" id="81437650"/>
<dbReference type="PANTHER" id="PTHR38797">
    <property type="entry name" value="NUCLEAR PORE COMPLEX PROTEIN NUP85-RELATED"/>
    <property type="match status" value="1"/>
</dbReference>
<evidence type="ECO:0000313" key="2">
    <source>
        <dbReference type="Proteomes" id="UP001147782"/>
    </source>
</evidence>
<dbReference type="InterPro" id="IPR022085">
    <property type="entry name" value="OpdG"/>
</dbReference>
<dbReference type="EMBL" id="JAPZBS010000004">
    <property type="protein sequence ID" value="KAJ5378133.1"/>
    <property type="molecule type" value="Genomic_DNA"/>
</dbReference>
<name>A0A9W9SKS3_9EURO</name>
<keyword evidence="2" id="KW-1185">Reference proteome</keyword>
<reference evidence="1" key="1">
    <citation type="submission" date="2022-11" db="EMBL/GenBank/DDBJ databases">
        <authorList>
            <person name="Petersen C."/>
        </authorList>
    </citation>
    <scope>NUCLEOTIDE SEQUENCE</scope>
    <source>
        <strain evidence="1">IBT 29864</strain>
    </source>
</reference>
<accession>A0A9W9SKS3</accession>
<protein>
    <submittedName>
        <fullName evidence="1">Uncharacterized protein</fullName>
    </submittedName>
</protein>
<sequence>MSYEMVYSCDSDKIEICQDGRLELEYTSEDSLEEMEERLLSILLDMLAGDPYAGGDSDFTYEMPEVFLKQLWDMVIALVEQIPHTHEAQCTMMKLILELQKIPEEEEARIASGKLILPWKQLCGLNSCMEEHFRYNGIFGRFVDAQKVKSWINLHAFTAALFGRGLMNWRYVGILIFHDTLEQNSTGQSQEANIQAMAQ</sequence>
<dbReference type="PANTHER" id="PTHR38797:SF4">
    <property type="entry name" value="NUCLEAR PORE COMPLEX PROTEIN NUP85"/>
    <property type="match status" value="1"/>
</dbReference>
<reference evidence="1" key="2">
    <citation type="journal article" date="2023" name="IMA Fungus">
        <title>Comparative genomic study of the Penicillium genus elucidates a diverse pangenome and 15 lateral gene transfer events.</title>
        <authorList>
            <person name="Petersen C."/>
            <person name="Sorensen T."/>
            <person name="Nielsen M.R."/>
            <person name="Sondergaard T.E."/>
            <person name="Sorensen J.L."/>
            <person name="Fitzpatrick D.A."/>
            <person name="Frisvad J.C."/>
            <person name="Nielsen K.L."/>
        </authorList>
    </citation>
    <scope>NUCLEOTIDE SEQUENCE</scope>
    <source>
        <strain evidence="1">IBT 29864</strain>
    </source>
</reference>
<evidence type="ECO:0000313" key="1">
    <source>
        <dbReference type="EMBL" id="KAJ5378133.1"/>
    </source>
</evidence>
<organism evidence="1 2">
    <name type="scientific">Penicillium cataractarum</name>
    <dbReference type="NCBI Taxonomy" id="2100454"/>
    <lineage>
        <taxon>Eukaryota</taxon>
        <taxon>Fungi</taxon>
        <taxon>Dikarya</taxon>
        <taxon>Ascomycota</taxon>
        <taxon>Pezizomycotina</taxon>
        <taxon>Eurotiomycetes</taxon>
        <taxon>Eurotiomycetidae</taxon>
        <taxon>Eurotiales</taxon>
        <taxon>Aspergillaceae</taxon>
        <taxon>Penicillium</taxon>
    </lineage>
</organism>
<dbReference type="RefSeq" id="XP_056556996.1">
    <property type="nucleotide sequence ID" value="XM_056698471.1"/>
</dbReference>
<dbReference type="Pfam" id="PF12311">
    <property type="entry name" value="DUF3632"/>
    <property type="match status" value="1"/>
</dbReference>
<dbReference type="InterPro" id="IPR053204">
    <property type="entry name" value="Oxopyrrolidines_Biosynth-assoc"/>
</dbReference>